<dbReference type="EMBL" id="KD086195">
    <property type="protein sequence ID" value="EMS62129.1"/>
    <property type="molecule type" value="Genomic_DNA"/>
</dbReference>
<dbReference type="AlphaFoldDB" id="M8AMK4"/>
<sequence>MWLSLVSMVLSFYAALAAVTSTAAVRNIAYNIIHNALFVLLAVVSHFVSPRVSSRMLSKYLWQCGSRGRRSVVVQQYPLVGAFVRNLILFRVANYVVVIVLVGITTVLALR</sequence>
<reference evidence="1" key="1">
    <citation type="journal article" date="2013" name="Nature">
        <title>Draft genome of the wheat A-genome progenitor Triticum urartu.</title>
        <authorList>
            <person name="Ling H.Q."/>
            <person name="Zhao S."/>
            <person name="Liu D."/>
            <person name="Wang J."/>
            <person name="Sun H."/>
            <person name="Zhang C."/>
            <person name="Fan H."/>
            <person name="Li D."/>
            <person name="Dong L."/>
            <person name="Tao Y."/>
            <person name="Gao C."/>
            <person name="Wu H."/>
            <person name="Li Y."/>
            <person name="Cui Y."/>
            <person name="Guo X."/>
            <person name="Zheng S."/>
            <person name="Wang B."/>
            <person name="Yu K."/>
            <person name="Liang Q."/>
            <person name="Yang W."/>
            <person name="Lou X."/>
            <person name="Chen J."/>
            <person name="Feng M."/>
            <person name="Jian J."/>
            <person name="Zhang X."/>
            <person name="Luo G."/>
            <person name="Jiang Y."/>
            <person name="Liu J."/>
            <person name="Wang Z."/>
            <person name="Sha Y."/>
            <person name="Zhang B."/>
            <person name="Wu H."/>
            <person name="Tang D."/>
            <person name="Shen Q."/>
            <person name="Xue P."/>
            <person name="Zou S."/>
            <person name="Wang X."/>
            <person name="Liu X."/>
            <person name="Wang F."/>
            <person name="Yang Y."/>
            <person name="An X."/>
            <person name="Dong Z."/>
            <person name="Zhang K."/>
            <person name="Zhang X."/>
            <person name="Luo M.C."/>
            <person name="Dvorak J."/>
            <person name="Tong Y."/>
            <person name="Wang J."/>
            <person name="Yang H."/>
            <person name="Li Z."/>
            <person name="Wang D."/>
            <person name="Zhang A."/>
            <person name="Wang J."/>
        </authorList>
    </citation>
    <scope>NUCLEOTIDE SEQUENCE</scope>
</reference>
<organism evidence="1">
    <name type="scientific">Triticum urartu</name>
    <name type="common">Red wild einkorn</name>
    <name type="synonym">Crithodium urartu</name>
    <dbReference type="NCBI Taxonomy" id="4572"/>
    <lineage>
        <taxon>Eukaryota</taxon>
        <taxon>Viridiplantae</taxon>
        <taxon>Streptophyta</taxon>
        <taxon>Embryophyta</taxon>
        <taxon>Tracheophyta</taxon>
        <taxon>Spermatophyta</taxon>
        <taxon>Magnoliopsida</taxon>
        <taxon>Liliopsida</taxon>
        <taxon>Poales</taxon>
        <taxon>Poaceae</taxon>
        <taxon>BOP clade</taxon>
        <taxon>Pooideae</taxon>
        <taxon>Triticodae</taxon>
        <taxon>Triticeae</taxon>
        <taxon>Triticinae</taxon>
        <taxon>Triticum</taxon>
    </lineage>
</organism>
<accession>M8AMK4</accession>
<proteinExistence type="predicted"/>
<dbReference type="OMA" id="MWLSMVS"/>
<evidence type="ECO:0000313" key="1">
    <source>
        <dbReference type="EMBL" id="EMS62129.1"/>
    </source>
</evidence>
<gene>
    <name evidence="1" type="ORF">TRIUR3_01360</name>
</gene>
<name>M8AMK4_TRIUA</name>
<dbReference type="STRING" id="4572.M8AMK4"/>
<protein>
    <submittedName>
        <fullName evidence="1">Uncharacterized protein</fullName>
    </submittedName>
</protein>